<keyword evidence="4" id="KW-1185">Reference proteome</keyword>
<feature type="chain" id="PRO_5016952093" evidence="1">
    <location>
        <begin position="23"/>
        <end position="435"/>
    </location>
</feature>
<feature type="signal peptide" evidence="1">
    <location>
        <begin position="1"/>
        <end position="22"/>
    </location>
</feature>
<evidence type="ECO:0000313" key="4">
    <source>
        <dbReference type="Proteomes" id="UP000264217"/>
    </source>
</evidence>
<evidence type="ECO:0000259" key="2">
    <source>
        <dbReference type="Pfam" id="PF22807"/>
    </source>
</evidence>
<sequence length="435" mass="47209">MKKTFKLTLPALAVAGALFLNACNSDSKKATTTDTLTAGSDTTQTEAGIAVPEGFTATIIAKDLGGTRHITVSPKGIIYVKLGKPNKDGKGILMLVEKDGKAEVKAAFGGYGGTGITIKNGYLYASSNTEIFRYKLNDADEVADTAKVEKIVTGLLDRHQHESKSIVLDDAGNLYTNIGAYSNSCQIKDREKGSLGKKDCPILDSAGGIWQFKADKPNQTYKDGQRYATGLRNVVGLDWNKQDNQLFVMQHGRDGLHDLFPDLYTVQQQAELPAETMYALKKGDNAGWPYIYYDQQQHKKIVAPEYGGDSKKEGDAKFIDPVAAYPGHLAPNALLFYTASQFPAEYKDGAFIAFHGSWNRAPEPQAGYYVVFQPFKDGKPNGEGKVFADGFSGSPENTAKGAATHRPCGLAQGPDGSLYVSEDSKGYIYKISYKK</sequence>
<dbReference type="RefSeq" id="WP_117389947.1">
    <property type="nucleotide sequence ID" value="NZ_QWDC01000001.1"/>
</dbReference>
<evidence type="ECO:0000313" key="3">
    <source>
        <dbReference type="EMBL" id="RFZ94384.1"/>
    </source>
</evidence>
<feature type="domain" description="Pyrroloquinoline quinone-dependent pyranose dehydrogenase beta-propeller" evidence="2">
    <location>
        <begin position="51"/>
        <end position="432"/>
    </location>
</feature>
<dbReference type="Proteomes" id="UP000264217">
    <property type="component" value="Unassembled WGS sequence"/>
</dbReference>
<dbReference type="SUPFAM" id="SSF50952">
    <property type="entry name" value="Soluble quinoprotein glucose dehydrogenase"/>
    <property type="match status" value="1"/>
</dbReference>
<comment type="caution">
    <text evidence="3">The sequence shown here is derived from an EMBL/GenBank/DDBJ whole genome shotgun (WGS) entry which is preliminary data.</text>
</comment>
<dbReference type="Pfam" id="PF22807">
    <property type="entry name" value="TrAA12"/>
    <property type="match status" value="1"/>
</dbReference>
<dbReference type="PANTHER" id="PTHR19328:SF53">
    <property type="entry name" value="MEMBRANE PROTEIN"/>
    <property type="match status" value="1"/>
</dbReference>
<dbReference type="InterPro" id="IPR011042">
    <property type="entry name" value="6-blade_b-propeller_TolB-like"/>
</dbReference>
<dbReference type="Gene3D" id="2.120.10.30">
    <property type="entry name" value="TolB, C-terminal domain"/>
    <property type="match status" value="1"/>
</dbReference>
<organism evidence="3 4">
    <name type="scientific">Mucilaginibacter conchicola</name>
    <dbReference type="NCBI Taxonomy" id="2303333"/>
    <lineage>
        <taxon>Bacteria</taxon>
        <taxon>Pseudomonadati</taxon>
        <taxon>Bacteroidota</taxon>
        <taxon>Sphingobacteriia</taxon>
        <taxon>Sphingobacteriales</taxon>
        <taxon>Sphingobacteriaceae</taxon>
        <taxon>Mucilaginibacter</taxon>
    </lineage>
</organism>
<protein>
    <submittedName>
        <fullName evidence="3">Sorbosone dehydrogenase</fullName>
    </submittedName>
</protein>
<proteinExistence type="predicted"/>
<dbReference type="InterPro" id="IPR011041">
    <property type="entry name" value="Quinoprot_gluc/sorb_DH_b-prop"/>
</dbReference>
<keyword evidence="1" id="KW-0732">Signal</keyword>
<name>A0A372NWW4_9SPHI</name>
<dbReference type="OrthoDB" id="9811395at2"/>
<accession>A0A372NWW4</accession>
<dbReference type="EMBL" id="QWDC01000001">
    <property type="protein sequence ID" value="RFZ94384.1"/>
    <property type="molecule type" value="Genomic_DNA"/>
</dbReference>
<gene>
    <name evidence="3" type="ORF">D0C36_02175</name>
</gene>
<dbReference type="PANTHER" id="PTHR19328">
    <property type="entry name" value="HEDGEHOG-INTERACTING PROTEIN"/>
    <property type="match status" value="1"/>
</dbReference>
<reference evidence="3 4" key="1">
    <citation type="submission" date="2018-08" db="EMBL/GenBank/DDBJ databases">
        <title>Mucilaginibacter sp. MYSH2.</title>
        <authorList>
            <person name="Seo T."/>
        </authorList>
    </citation>
    <scope>NUCLEOTIDE SEQUENCE [LARGE SCALE GENOMIC DNA]</scope>
    <source>
        <strain evidence="3 4">MYSH2</strain>
    </source>
</reference>
<dbReference type="AlphaFoldDB" id="A0A372NWW4"/>
<dbReference type="InterPro" id="IPR054539">
    <property type="entry name" value="Beta-prop_PDH"/>
</dbReference>
<evidence type="ECO:0000256" key="1">
    <source>
        <dbReference type="SAM" id="SignalP"/>
    </source>
</evidence>